<name>A0A849HK34_9MICO</name>
<evidence type="ECO:0000256" key="3">
    <source>
        <dbReference type="SAM" id="MobiDB-lite"/>
    </source>
</evidence>
<dbReference type="PANTHER" id="PTHR31956:SF1">
    <property type="entry name" value="NON-SPECIFIC PHOSPHOLIPASE C1"/>
    <property type="match status" value="1"/>
</dbReference>
<gene>
    <name evidence="4" type="primary">acpA</name>
    <name evidence="4" type="ORF">HJG52_12865</name>
</gene>
<keyword evidence="5" id="KW-1185">Reference proteome</keyword>
<dbReference type="GO" id="GO:0003993">
    <property type="term" value="F:acid phosphatase activity"/>
    <property type="evidence" value="ECO:0007669"/>
    <property type="project" value="InterPro"/>
</dbReference>
<proteinExistence type="predicted"/>
<feature type="compositionally biased region" description="Polar residues" evidence="3">
    <location>
        <begin position="14"/>
        <end position="27"/>
    </location>
</feature>
<dbReference type="GO" id="GO:0009395">
    <property type="term" value="P:phospholipid catabolic process"/>
    <property type="evidence" value="ECO:0007669"/>
    <property type="project" value="TreeGrafter"/>
</dbReference>
<organism evidence="4 5">
    <name type="scientific">Knoellia koreensis</name>
    <dbReference type="NCBI Taxonomy" id="2730921"/>
    <lineage>
        <taxon>Bacteria</taxon>
        <taxon>Bacillati</taxon>
        <taxon>Actinomycetota</taxon>
        <taxon>Actinomycetes</taxon>
        <taxon>Micrococcales</taxon>
        <taxon>Intrasporangiaceae</taxon>
        <taxon>Knoellia</taxon>
    </lineage>
</organism>
<dbReference type="InterPro" id="IPR007312">
    <property type="entry name" value="Phosphoesterase"/>
</dbReference>
<sequence length="567" mass="59477">MAESAGQGHGDAQVRSQCTPTQEDTPVTRRTTAVLGALVLAAAGAAIPAAATAATPTHAIDPKPHDKPGALPGGYTNLVVIYEENHSFDNLYGGWGKVGGDRVDGATAPAVTQVAQDGTAYNCLLQDDVNLTSPPQANTCQDAGHGIAASAFTNDAFTIDDYITPTDTTCPPEGVYAPNGVPKGTGEPGGCTRDQVHRFYQEQYQLDGGKQDRYVTGSDAVGLTMGRYDTTALPIWKYLHSPHAPNYVLADRFFQGAFGGSFLNHQFLIAARAPLDTSAGALGAKNTVLDSNGMPTSYPLYQATSATVDGQLTRKCADPSANDATAACGNFAVNTVQPSSAPAGNGAKIPLIDDAAYPNIGDRLSAKGVSWNWYAGGWDDAAAGNPGKNFQYHHQPFNYFANYAVGAPGRSHLQDETKFIAAAKAGTLPQVSFVKPYGSENEHPGYASEHGGSDHLVDLLKTITSGPQAKQTLVVVTYDEFGGSYDHVAPPKTDAWGPGTRIPALVLSAGMQRSGVSHTAYDTTSILATIEHAWGLAPLSPRDAVVSDLAPAVSVGGRHVDSRHWKR</sequence>
<feature type="region of interest" description="Disordered" evidence="3">
    <location>
        <begin position="1"/>
        <end position="27"/>
    </location>
</feature>
<evidence type="ECO:0000313" key="5">
    <source>
        <dbReference type="Proteomes" id="UP000588586"/>
    </source>
</evidence>
<comment type="caution">
    <text evidence="4">The sequence shown here is derived from an EMBL/GenBank/DDBJ whole genome shotgun (WGS) entry which is preliminary data.</text>
</comment>
<dbReference type="AlphaFoldDB" id="A0A849HK34"/>
<evidence type="ECO:0000313" key="4">
    <source>
        <dbReference type="EMBL" id="NNM46894.1"/>
    </source>
</evidence>
<evidence type="ECO:0000256" key="2">
    <source>
        <dbReference type="ARBA" id="ARBA00023026"/>
    </source>
</evidence>
<dbReference type="PANTHER" id="PTHR31956">
    <property type="entry name" value="NON-SPECIFIC PHOSPHOLIPASE C4-RELATED"/>
    <property type="match status" value="1"/>
</dbReference>
<dbReference type="NCBIfam" id="TIGR03397">
    <property type="entry name" value="acid_phos_Burk"/>
    <property type="match status" value="1"/>
</dbReference>
<dbReference type="InterPro" id="IPR017768">
    <property type="entry name" value="AcpA"/>
</dbReference>
<dbReference type="InterPro" id="IPR017850">
    <property type="entry name" value="Alkaline_phosphatase_core_sf"/>
</dbReference>
<keyword evidence="1" id="KW-0378">Hydrolase</keyword>
<dbReference type="EMBL" id="JABEPQ010000002">
    <property type="protein sequence ID" value="NNM46894.1"/>
    <property type="molecule type" value="Genomic_DNA"/>
</dbReference>
<evidence type="ECO:0000256" key="1">
    <source>
        <dbReference type="ARBA" id="ARBA00022801"/>
    </source>
</evidence>
<accession>A0A849HK34</accession>
<dbReference type="CDD" id="cd16013">
    <property type="entry name" value="AcpA"/>
    <property type="match status" value="1"/>
</dbReference>
<dbReference type="SUPFAM" id="SSF53649">
    <property type="entry name" value="Alkaline phosphatase-like"/>
    <property type="match status" value="1"/>
</dbReference>
<keyword evidence="2" id="KW-0843">Virulence</keyword>
<dbReference type="Gene3D" id="3.40.720.10">
    <property type="entry name" value="Alkaline Phosphatase, subunit A"/>
    <property type="match status" value="2"/>
</dbReference>
<protein>
    <submittedName>
        <fullName evidence="4">Acid phosphatase</fullName>
    </submittedName>
</protein>
<dbReference type="Pfam" id="PF04185">
    <property type="entry name" value="Phosphoesterase"/>
    <property type="match status" value="1"/>
</dbReference>
<dbReference type="Proteomes" id="UP000588586">
    <property type="component" value="Unassembled WGS sequence"/>
</dbReference>
<reference evidence="4 5" key="1">
    <citation type="submission" date="2020-04" db="EMBL/GenBank/DDBJ databases">
        <title>Knoellia sp. isolate from air conditioner.</title>
        <authorList>
            <person name="Chea S."/>
            <person name="Kim D.-U."/>
        </authorList>
    </citation>
    <scope>NUCLEOTIDE SEQUENCE [LARGE SCALE GENOMIC DNA]</scope>
    <source>
        <strain evidence="4 5">DB2414S</strain>
    </source>
</reference>